<protein>
    <submittedName>
        <fullName evidence="1">Uncharacterized protein</fullName>
    </submittedName>
</protein>
<accession>A0AC59ZL34</accession>
<gene>
    <name evidence="1" type="ORF">MRATA1EN22A_LOCUS19777</name>
</gene>
<sequence length="100" mass="10277">MVGLEAASSKSTCATRHASQVRCSPSPCVPSRLPLPCASAADTQTLTGTSGSVSSGVPAPFQKLLSIYCKADVVVLDSFALCLPVKRLTSPSNLNQNLAV</sequence>
<name>A0AC59ZL34_RANTA</name>
<proteinExistence type="predicted"/>
<reference evidence="1" key="1">
    <citation type="submission" date="2023-05" db="EMBL/GenBank/DDBJ databases">
        <authorList>
            <consortium name="ELIXIR-Norway"/>
        </authorList>
    </citation>
    <scope>NUCLEOTIDE SEQUENCE</scope>
</reference>
<dbReference type="Proteomes" id="UP001162501">
    <property type="component" value="Chromosome 3"/>
</dbReference>
<reference evidence="1" key="2">
    <citation type="submission" date="2025-03" db="EMBL/GenBank/DDBJ databases">
        <authorList>
            <consortium name="ELIXIR-Norway"/>
            <consortium name="Elixir Norway"/>
        </authorList>
    </citation>
    <scope>NUCLEOTIDE SEQUENCE</scope>
</reference>
<organism evidence="1 2">
    <name type="scientific">Rangifer tarandus platyrhynchus</name>
    <name type="common">Svalbard reindeer</name>
    <dbReference type="NCBI Taxonomy" id="3082113"/>
    <lineage>
        <taxon>Eukaryota</taxon>
        <taxon>Metazoa</taxon>
        <taxon>Chordata</taxon>
        <taxon>Craniata</taxon>
        <taxon>Vertebrata</taxon>
        <taxon>Euteleostomi</taxon>
        <taxon>Mammalia</taxon>
        <taxon>Eutheria</taxon>
        <taxon>Laurasiatheria</taxon>
        <taxon>Artiodactyla</taxon>
        <taxon>Ruminantia</taxon>
        <taxon>Pecora</taxon>
        <taxon>Cervidae</taxon>
        <taxon>Odocoileinae</taxon>
        <taxon>Rangifer</taxon>
    </lineage>
</organism>
<evidence type="ECO:0000313" key="2">
    <source>
        <dbReference type="Proteomes" id="UP001162501"/>
    </source>
</evidence>
<evidence type="ECO:0000313" key="1">
    <source>
        <dbReference type="EMBL" id="CAN0453534.1"/>
    </source>
</evidence>
<dbReference type="EMBL" id="OX596087">
    <property type="protein sequence ID" value="CAN0453534.1"/>
    <property type="molecule type" value="Genomic_DNA"/>
</dbReference>